<protein>
    <submittedName>
        <fullName evidence="1">Uncharacterized protein</fullName>
    </submittedName>
</protein>
<accession>A0A8A1MJ41</accession>
<evidence type="ECO:0000313" key="1">
    <source>
        <dbReference type="EMBL" id="QSS64673.1"/>
    </source>
</evidence>
<gene>
    <name evidence="1" type="ORF">I7I51_01743</name>
</gene>
<dbReference type="AlphaFoldDB" id="A0A8A1MJ41"/>
<proteinExistence type="predicted"/>
<dbReference type="VEuPathDB" id="FungiDB:I7I51_01743"/>
<dbReference type="EMBL" id="CP069114">
    <property type="protein sequence ID" value="QSS64673.1"/>
    <property type="molecule type" value="Genomic_DNA"/>
</dbReference>
<evidence type="ECO:0000313" key="2">
    <source>
        <dbReference type="Proteomes" id="UP000663671"/>
    </source>
</evidence>
<organism evidence="1 2">
    <name type="scientific">Ajellomyces capsulatus</name>
    <name type="common">Darling's disease fungus</name>
    <name type="synonym">Histoplasma capsulatum</name>
    <dbReference type="NCBI Taxonomy" id="5037"/>
    <lineage>
        <taxon>Eukaryota</taxon>
        <taxon>Fungi</taxon>
        <taxon>Dikarya</taxon>
        <taxon>Ascomycota</taxon>
        <taxon>Pezizomycotina</taxon>
        <taxon>Eurotiomycetes</taxon>
        <taxon>Eurotiomycetidae</taxon>
        <taxon>Onygenales</taxon>
        <taxon>Ajellomycetaceae</taxon>
        <taxon>Histoplasma</taxon>
    </lineage>
</organism>
<dbReference type="Proteomes" id="UP000663671">
    <property type="component" value="Chromosome 1"/>
</dbReference>
<name>A0A8A1MJ41_AJECA</name>
<reference evidence="1" key="1">
    <citation type="submission" date="2021-01" db="EMBL/GenBank/DDBJ databases">
        <title>Chromosome-level genome assembly of a human fungal pathogen reveals clustering of transcriptionally co-regulated genes.</title>
        <authorList>
            <person name="Voorhies M."/>
            <person name="Cohen S."/>
            <person name="Shea T.P."/>
            <person name="Petrus S."/>
            <person name="Munoz J.F."/>
            <person name="Poplawski S."/>
            <person name="Goldman W.E."/>
            <person name="Michael T."/>
            <person name="Cuomo C.A."/>
            <person name="Sil A."/>
            <person name="Beyhan S."/>
        </authorList>
    </citation>
    <scope>NUCLEOTIDE SEQUENCE</scope>
    <source>
        <strain evidence="1">WU24</strain>
    </source>
</reference>
<sequence length="136" mass="15082">MTAMKTKNKNVKVHQPMLLSDFRTDHVSKQSRRVGTRIQAEGPVEKLFESFPNSDCPKVPRSDLAWRMEPSSFRGTLARSPGKLAGAWAAGHSSLGKSKITLWTEFGVPLLRAKSGCSLQFPLQNALLIRGPWLHA</sequence>
<dbReference type="OrthoDB" id="10535201at2759"/>